<evidence type="ECO:0000313" key="3">
    <source>
        <dbReference type="Proteomes" id="UP000824890"/>
    </source>
</evidence>
<keyword evidence="3" id="KW-1185">Reference proteome</keyword>
<organism evidence="2 3">
    <name type="scientific">Brassica napus</name>
    <name type="common">Rape</name>
    <dbReference type="NCBI Taxonomy" id="3708"/>
    <lineage>
        <taxon>Eukaryota</taxon>
        <taxon>Viridiplantae</taxon>
        <taxon>Streptophyta</taxon>
        <taxon>Embryophyta</taxon>
        <taxon>Tracheophyta</taxon>
        <taxon>Spermatophyta</taxon>
        <taxon>Magnoliopsida</taxon>
        <taxon>eudicotyledons</taxon>
        <taxon>Gunneridae</taxon>
        <taxon>Pentapetalae</taxon>
        <taxon>rosids</taxon>
        <taxon>malvids</taxon>
        <taxon>Brassicales</taxon>
        <taxon>Brassicaceae</taxon>
        <taxon>Brassiceae</taxon>
        <taxon>Brassica</taxon>
    </lineage>
</organism>
<protein>
    <submittedName>
        <fullName evidence="2">Uncharacterized protein</fullName>
    </submittedName>
</protein>
<gene>
    <name evidence="2" type="ORF">HID58_008170</name>
</gene>
<keyword evidence="1" id="KW-0472">Membrane</keyword>
<evidence type="ECO:0000313" key="2">
    <source>
        <dbReference type="EMBL" id="KAH0931053.1"/>
    </source>
</evidence>
<dbReference type="EMBL" id="JAGKQM010000003">
    <property type="protein sequence ID" value="KAH0931053.1"/>
    <property type="molecule type" value="Genomic_DNA"/>
</dbReference>
<sequence length="150" mass="17417">MAYAMDVFNLSFNVSPRLIQPEKPLKVETSLWHKTKKHNIWPSPKEVKMKNPLIRSEDLTIEGSERFRFSLGDGPKHKSTHKRILCEWSDEDCVKVDEDKRDLSIIIPLLGQLRSFGKLRFPSESADYYVTTLSYSLFCLCLCALFCLFL</sequence>
<proteinExistence type="predicted"/>
<evidence type="ECO:0000256" key="1">
    <source>
        <dbReference type="SAM" id="Phobius"/>
    </source>
</evidence>
<keyword evidence="1" id="KW-1133">Transmembrane helix</keyword>
<comment type="caution">
    <text evidence="2">The sequence shown here is derived from an EMBL/GenBank/DDBJ whole genome shotgun (WGS) entry which is preliminary data.</text>
</comment>
<reference evidence="2 3" key="1">
    <citation type="submission" date="2021-05" db="EMBL/GenBank/DDBJ databases">
        <title>Genome Assembly of Synthetic Allotetraploid Brassica napus Reveals Homoeologous Exchanges between Subgenomes.</title>
        <authorList>
            <person name="Davis J.T."/>
        </authorList>
    </citation>
    <scope>NUCLEOTIDE SEQUENCE [LARGE SCALE GENOMIC DNA]</scope>
    <source>
        <strain evidence="3">cv. Da-Ae</strain>
        <tissue evidence="2">Seedling</tissue>
    </source>
</reference>
<feature type="non-terminal residue" evidence="2">
    <location>
        <position position="150"/>
    </location>
</feature>
<name>A0ABQ8DP93_BRANA</name>
<dbReference type="Proteomes" id="UP000824890">
    <property type="component" value="Unassembled WGS sequence"/>
</dbReference>
<accession>A0ABQ8DP93</accession>
<keyword evidence="1" id="KW-0812">Transmembrane</keyword>
<feature type="transmembrane region" description="Helical" evidence="1">
    <location>
        <begin position="128"/>
        <end position="149"/>
    </location>
</feature>